<keyword evidence="5" id="KW-1185">Reference proteome</keyword>
<evidence type="ECO:0000259" key="3">
    <source>
        <dbReference type="Pfam" id="PF13193"/>
    </source>
</evidence>
<dbReference type="PROSITE" id="PS00455">
    <property type="entry name" value="AMP_BINDING"/>
    <property type="match status" value="1"/>
</dbReference>
<keyword evidence="1 4" id="KW-0436">Ligase</keyword>
<dbReference type="OrthoDB" id="9803968at2"/>
<evidence type="ECO:0000256" key="1">
    <source>
        <dbReference type="ARBA" id="ARBA00022598"/>
    </source>
</evidence>
<dbReference type="PANTHER" id="PTHR43352">
    <property type="entry name" value="ACETYL-COA SYNTHETASE"/>
    <property type="match status" value="1"/>
</dbReference>
<dbReference type="InterPro" id="IPR045851">
    <property type="entry name" value="AMP-bd_C_sf"/>
</dbReference>
<feature type="domain" description="AMP-dependent synthetase/ligase" evidence="2">
    <location>
        <begin position="52"/>
        <end position="398"/>
    </location>
</feature>
<dbReference type="PANTHER" id="PTHR43352:SF1">
    <property type="entry name" value="ANTHRANILATE--COA LIGASE"/>
    <property type="match status" value="1"/>
</dbReference>
<proteinExistence type="predicted"/>
<dbReference type="InterPro" id="IPR000873">
    <property type="entry name" value="AMP-dep_synth/lig_dom"/>
</dbReference>
<protein>
    <submittedName>
        <fullName evidence="4">2-aminobenzoate-CoA ligase</fullName>
    </submittedName>
</protein>
<dbReference type="Pfam" id="PF00501">
    <property type="entry name" value="AMP-binding"/>
    <property type="match status" value="1"/>
</dbReference>
<dbReference type="Proteomes" id="UP000199416">
    <property type="component" value="Unassembled WGS sequence"/>
</dbReference>
<dbReference type="InterPro" id="IPR025110">
    <property type="entry name" value="AMP-bd_C"/>
</dbReference>
<sequence length="536" mass="56805">MTLSAPSLTPSAHVDTFCRDNLPRPDTWPVLDLGDLAYPDRLNCATELLDATIDRHGADRPCLRTPDGAVWSYGELRARANRVAGVLTGELGLVPGNRVLLRGYNSPWLVACWLAVLKAGGVAVTTMPVLRAGELATMGEMCRPVLALCDARLTADLERAAVPGLTVVPFGGDGPGDLTARAAAQPDTFADVPTAADDTALLAFTSGTTGRPKATMHFHRDVLAIADTFSAHLLRPEPGDVFCGSPPIAFTYGLGALVVFPLRAGASVLLLERAGPEQLADAVAEHGVTVLSTAPTAYKAIVAAGRAPALAGLRRAVSAGETLPAAVWHAVHDATGVRVIDGIGATEMLHVFISAADDDIRPGTTGRAVPGYTAAVLDDDGTELPDGTEGSLAVRGPTGCRYLGGDRQEVYVRHGWNYTGDTYVRDADGYFTYRARTDDMIVSAGYNIAGPEVEQALLGHPDVVECAVVGAPDPDRGTIVKAFVVLGPDRTREVQAEELQAWCKQVIAPYKCPRAVEFRTELPRTSTGKLQRYRLR</sequence>
<name>A0A1G6TRV8_9ACTN</name>
<dbReference type="Gene3D" id="3.40.50.12780">
    <property type="entry name" value="N-terminal domain of ligase-like"/>
    <property type="match status" value="1"/>
</dbReference>
<dbReference type="Gene3D" id="3.30.300.30">
    <property type="match status" value="1"/>
</dbReference>
<gene>
    <name evidence="4" type="ORF">SAMN05660690_3977</name>
</gene>
<dbReference type="STRING" id="1190417.SAMN05660690_3977"/>
<dbReference type="AlphaFoldDB" id="A0A1G6TRV8"/>
<dbReference type="Pfam" id="PF13193">
    <property type="entry name" value="AMP-binding_C"/>
    <property type="match status" value="1"/>
</dbReference>
<evidence type="ECO:0000313" key="4">
    <source>
        <dbReference type="EMBL" id="SDD31216.1"/>
    </source>
</evidence>
<dbReference type="GO" id="GO:0016878">
    <property type="term" value="F:acid-thiol ligase activity"/>
    <property type="evidence" value="ECO:0007669"/>
    <property type="project" value="TreeGrafter"/>
</dbReference>
<feature type="domain" description="AMP-binding enzyme C-terminal" evidence="3">
    <location>
        <begin position="452"/>
        <end position="529"/>
    </location>
</feature>
<evidence type="ECO:0000313" key="5">
    <source>
        <dbReference type="Proteomes" id="UP000199416"/>
    </source>
</evidence>
<dbReference type="InterPro" id="IPR020845">
    <property type="entry name" value="AMP-binding_CS"/>
</dbReference>
<organism evidence="4 5">
    <name type="scientific">Geodermatophilus telluris</name>
    <dbReference type="NCBI Taxonomy" id="1190417"/>
    <lineage>
        <taxon>Bacteria</taxon>
        <taxon>Bacillati</taxon>
        <taxon>Actinomycetota</taxon>
        <taxon>Actinomycetes</taxon>
        <taxon>Geodermatophilales</taxon>
        <taxon>Geodermatophilaceae</taxon>
        <taxon>Geodermatophilus</taxon>
    </lineage>
</organism>
<accession>A0A1G6TRV8</accession>
<evidence type="ECO:0000259" key="2">
    <source>
        <dbReference type="Pfam" id="PF00501"/>
    </source>
</evidence>
<reference evidence="5" key="1">
    <citation type="submission" date="2016-10" db="EMBL/GenBank/DDBJ databases">
        <authorList>
            <person name="Varghese N."/>
            <person name="Submissions S."/>
        </authorList>
    </citation>
    <scope>NUCLEOTIDE SEQUENCE [LARGE SCALE GENOMIC DNA]</scope>
    <source>
        <strain evidence="5">DSM 45421</strain>
    </source>
</reference>
<dbReference type="SUPFAM" id="SSF56801">
    <property type="entry name" value="Acetyl-CoA synthetase-like"/>
    <property type="match status" value="1"/>
</dbReference>
<dbReference type="InterPro" id="IPR042099">
    <property type="entry name" value="ANL_N_sf"/>
</dbReference>
<dbReference type="RefSeq" id="WP_091367865.1">
    <property type="nucleotide sequence ID" value="NZ_FMZF01000006.1"/>
</dbReference>
<dbReference type="EMBL" id="FMZF01000006">
    <property type="protein sequence ID" value="SDD31216.1"/>
    <property type="molecule type" value="Genomic_DNA"/>
</dbReference>
<dbReference type="GO" id="GO:0044550">
    <property type="term" value="P:secondary metabolite biosynthetic process"/>
    <property type="evidence" value="ECO:0007669"/>
    <property type="project" value="TreeGrafter"/>
</dbReference>